<organism evidence="2 3">
    <name type="scientific">Calycina marina</name>
    <dbReference type="NCBI Taxonomy" id="1763456"/>
    <lineage>
        <taxon>Eukaryota</taxon>
        <taxon>Fungi</taxon>
        <taxon>Dikarya</taxon>
        <taxon>Ascomycota</taxon>
        <taxon>Pezizomycotina</taxon>
        <taxon>Leotiomycetes</taxon>
        <taxon>Helotiales</taxon>
        <taxon>Pezizellaceae</taxon>
        <taxon>Calycina</taxon>
    </lineage>
</organism>
<protein>
    <recommendedName>
        <fullName evidence="4">DEAD/DEAH box helicase domain-containing protein</fullName>
    </recommendedName>
</protein>
<dbReference type="Gene3D" id="3.40.50.300">
    <property type="entry name" value="P-loop containing nucleotide triphosphate hydrolases"/>
    <property type="match status" value="1"/>
</dbReference>
<dbReference type="OrthoDB" id="3497689at2759"/>
<keyword evidence="1" id="KW-0812">Transmembrane</keyword>
<sequence length="157" mass="17819">MWIKSSFRKQQRKTMSESTALLIDEDDTSSILQDAGGTIGMLAAYELIEKARSCKIEIQKRIVRAGLSRHLYSFEPRPMQADAIWHWVFKKADLLLAAKTSFGKSVIFQATPLFCRVGIAIIIIPLYRIGKEQCIKIRRLPGATPVFVNGKTEKRHI</sequence>
<feature type="transmembrane region" description="Helical" evidence="1">
    <location>
        <begin position="106"/>
        <end position="127"/>
    </location>
</feature>
<dbReference type="SUPFAM" id="SSF52540">
    <property type="entry name" value="P-loop containing nucleoside triphosphate hydrolases"/>
    <property type="match status" value="1"/>
</dbReference>
<dbReference type="InterPro" id="IPR027417">
    <property type="entry name" value="P-loop_NTPase"/>
</dbReference>
<name>A0A9P7YZ40_9HELO</name>
<comment type="caution">
    <text evidence="2">The sequence shown here is derived from an EMBL/GenBank/DDBJ whole genome shotgun (WGS) entry which is preliminary data.</text>
</comment>
<accession>A0A9P7YZ40</accession>
<keyword evidence="1" id="KW-1133">Transmembrane helix</keyword>
<dbReference type="Proteomes" id="UP000887226">
    <property type="component" value="Unassembled WGS sequence"/>
</dbReference>
<evidence type="ECO:0000313" key="2">
    <source>
        <dbReference type="EMBL" id="KAG9242648.1"/>
    </source>
</evidence>
<gene>
    <name evidence="2" type="ORF">BJ878DRAFT_569140</name>
</gene>
<dbReference type="AlphaFoldDB" id="A0A9P7YZ40"/>
<evidence type="ECO:0000256" key="1">
    <source>
        <dbReference type="SAM" id="Phobius"/>
    </source>
</evidence>
<dbReference type="EMBL" id="MU254051">
    <property type="protein sequence ID" value="KAG9242648.1"/>
    <property type="molecule type" value="Genomic_DNA"/>
</dbReference>
<proteinExistence type="predicted"/>
<keyword evidence="3" id="KW-1185">Reference proteome</keyword>
<evidence type="ECO:0008006" key="4">
    <source>
        <dbReference type="Google" id="ProtNLM"/>
    </source>
</evidence>
<reference evidence="2" key="1">
    <citation type="journal article" date="2021" name="IMA Fungus">
        <title>Genomic characterization of three marine fungi, including Emericellopsis atlantica sp. nov. with signatures of a generalist lifestyle and marine biomass degradation.</title>
        <authorList>
            <person name="Hagestad O.C."/>
            <person name="Hou L."/>
            <person name="Andersen J.H."/>
            <person name="Hansen E.H."/>
            <person name="Altermark B."/>
            <person name="Li C."/>
            <person name="Kuhnert E."/>
            <person name="Cox R.J."/>
            <person name="Crous P.W."/>
            <person name="Spatafora J.W."/>
            <person name="Lail K."/>
            <person name="Amirebrahimi M."/>
            <person name="Lipzen A."/>
            <person name="Pangilinan J."/>
            <person name="Andreopoulos W."/>
            <person name="Hayes R.D."/>
            <person name="Ng V."/>
            <person name="Grigoriev I.V."/>
            <person name="Jackson S.A."/>
            <person name="Sutton T.D.S."/>
            <person name="Dobson A.D.W."/>
            <person name="Rama T."/>
        </authorList>
    </citation>
    <scope>NUCLEOTIDE SEQUENCE</scope>
    <source>
        <strain evidence="2">TRa3180A</strain>
    </source>
</reference>
<keyword evidence="1" id="KW-0472">Membrane</keyword>
<evidence type="ECO:0000313" key="3">
    <source>
        <dbReference type="Proteomes" id="UP000887226"/>
    </source>
</evidence>